<reference evidence="1" key="1">
    <citation type="submission" date="2023-07" db="EMBL/GenBank/DDBJ databases">
        <title>A chromosome-level genome assembly of Lolium multiflorum.</title>
        <authorList>
            <person name="Chen Y."/>
            <person name="Copetti D."/>
            <person name="Kolliker R."/>
            <person name="Studer B."/>
        </authorList>
    </citation>
    <scope>NUCLEOTIDE SEQUENCE</scope>
    <source>
        <strain evidence="1">02402/16</strain>
        <tissue evidence="1">Leaf</tissue>
    </source>
</reference>
<keyword evidence="2" id="KW-1185">Reference proteome</keyword>
<dbReference type="AlphaFoldDB" id="A0AAD8WZU4"/>
<sequence length="264" mass="28531">MVPSGCAPRLKWSPQTVAFTSRDHPRTTDLVGVLPLVCSPIICGSTVFRTLIDGEAGINILSVKAFDKLVISRDRLRATMPFSGVTDGVTVPIAEVELPFMFDIPGSYHTEHIDFDVTHLNLSYNAILGYLALSRFMAATHHAYNVLKMPGAGGDIITILCDEGDVGRTLECAFKTAAFALHADGEDTQMLGSSQDREEPAPDSTLHEVYPPAFVPTLTEELLVSPPGKRKAKLTAERTATKKVTLGSDDSHLTIIISANLPDK</sequence>
<evidence type="ECO:0000313" key="2">
    <source>
        <dbReference type="Proteomes" id="UP001231189"/>
    </source>
</evidence>
<proteinExistence type="predicted"/>
<comment type="caution">
    <text evidence="1">The sequence shown here is derived from an EMBL/GenBank/DDBJ whole genome shotgun (WGS) entry which is preliminary data.</text>
</comment>
<protein>
    <submittedName>
        <fullName evidence="1">Uncharacterized protein</fullName>
    </submittedName>
</protein>
<organism evidence="1 2">
    <name type="scientific">Lolium multiflorum</name>
    <name type="common">Italian ryegrass</name>
    <name type="synonym">Lolium perenne subsp. multiflorum</name>
    <dbReference type="NCBI Taxonomy" id="4521"/>
    <lineage>
        <taxon>Eukaryota</taxon>
        <taxon>Viridiplantae</taxon>
        <taxon>Streptophyta</taxon>
        <taxon>Embryophyta</taxon>
        <taxon>Tracheophyta</taxon>
        <taxon>Spermatophyta</taxon>
        <taxon>Magnoliopsida</taxon>
        <taxon>Liliopsida</taxon>
        <taxon>Poales</taxon>
        <taxon>Poaceae</taxon>
        <taxon>BOP clade</taxon>
        <taxon>Pooideae</taxon>
        <taxon>Poodae</taxon>
        <taxon>Poeae</taxon>
        <taxon>Poeae Chloroplast Group 2 (Poeae type)</taxon>
        <taxon>Loliodinae</taxon>
        <taxon>Loliinae</taxon>
        <taxon>Lolium</taxon>
    </lineage>
</organism>
<accession>A0AAD8WZU4</accession>
<name>A0AAD8WZU4_LOLMU</name>
<gene>
    <name evidence="1" type="ORF">QYE76_048015</name>
</gene>
<dbReference type="EMBL" id="JAUUTY010000002">
    <property type="protein sequence ID" value="KAK1687167.1"/>
    <property type="molecule type" value="Genomic_DNA"/>
</dbReference>
<dbReference type="Proteomes" id="UP001231189">
    <property type="component" value="Unassembled WGS sequence"/>
</dbReference>
<dbReference type="CDD" id="cd00303">
    <property type="entry name" value="retropepsin_like"/>
    <property type="match status" value="1"/>
</dbReference>
<evidence type="ECO:0000313" key="1">
    <source>
        <dbReference type="EMBL" id="KAK1687167.1"/>
    </source>
</evidence>